<evidence type="ECO:0000313" key="2">
    <source>
        <dbReference type="EMBL" id="KAK7196484.1"/>
    </source>
</evidence>
<comment type="caution">
    <text evidence="2">The sequence shown here is derived from an EMBL/GenBank/DDBJ whole genome shotgun (WGS) entry which is preliminary data.</text>
</comment>
<reference evidence="2 3" key="1">
    <citation type="journal article" date="2021" name="MBio">
        <title>A New Model Trypanosomatid, Novymonas esmeraldas: Genomic Perception of Its 'Candidatus Pandoraea novymonadis' Endosymbiont.</title>
        <authorList>
            <person name="Zakharova A."/>
            <person name="Saura A."/>
            <person name="Butenko A."/>
            <person name="Podesvova L."/>
            <person name="Warmusova S."/>
            <person name="Kostygov A.Y."/>
            <person name="Nenarokova A."/>
            <person name="Lukes J."/>
            <person name="Opperdoes F.R."/>
            <person name="Yurchenko V."/>
        </authorList>
    </citation>
    <scope>NUCLEOTIDE SEQUENCE [LARGE SCALE GENOMIC DNA]</scope>
    <source>
        <strain evidence="2 3">E262AT.01</strain>
    </source>
</reference>
<dbReference type="EMBL" id="JAECZO010000077">
    <property type="protein sequence ID" value="KAK7196484.1"/>
    <property type="molecule type" value="Genomic_DNA"/>
</dbReference>
<proteinExistence type="predicted"/>
<evidence type="ECO:0000313" key="3">
    <source>
        <dbReference type="Proteomes" id="UP001430356"/>
    </source>
</evidence>
<sequence>MRRSCAVRAVRRTAPRCALHVSSSVAEEKAKWEQKKREAAEKGFGRRDSASDRVLMSDMFAAPETISGGVAVANLPPKRRETSEFDAYELSTTDFTSLVTPHGTPSKSSLGAGFGVLKDKRLGFLRPRQPLQPYAGSTAIVPKFDENGLPIDETLTPAQVRQKRKEYMRSFEGTTMSASEHFLLVDLDFQKDAMLFGNTREEFERNVTKLKNVIIAYNKWEWTDNLYYYATVILKVLTAWVLMEGLQQLYELRLFAAHYDDFVTAMEADMAALEHKRAVDFADAAAELRRHRPDFTAVLQAIARERDRVADVEARAAREALLAKEAAAEAAATPAAVGLGDLAWEALGANLGGAAAAPSKPVATLSPLQIKDPAASHPMDTTFEKRHHERQRSAAEAREMQRLSAKKGGAGDGHGVLSHVWHRVGGLFNSKPRLRGEELQLYSYAASPTSISSVRALRRILLPRSEDVVQIVREEMVAYKLEKEHHFAHPL</sequence>
<evidence type="ECO:0000256" key="1">
    <source>
        <dbReference type="SAM" id="MobiDB-lite"/>
    </source>
</evidence>
<organism evidence="2 3">
    <name type="scientific">Novymonas esmeraldas</name>
    <dbReference type="NCBI Taxonomy" id="1808958"/>
    <lineage>
        <taxon>Eukaryota</taxon>
        <taxon>Discoba</taxon>
        <taxon>Euglenozoa</taxon>
        <taxon>Kinetoplastea</taxon>
        <taxon>Metakinetoplastina</taxon>
        <taxon>Trypanosomatida</taxon>
        <taxon>Trypanosomatidae</taxon>
        <taxon>Novymonas</taxon>
    </lineage>
</organism>
<feature type="region of interest" description="Disordered" evidence="1">
    <location>
        <begin position="372"/>
        <end position="412"/>
    </location>
</feature>
<gene>
    <name evidence="2" type="ORF">NESM_000585900</name>
</gene>
<name>A0AAW0EU26_9TRYP</name>
<dbReference type="AlphaFoldDB" id="A0AAW0EU26"/>
<feature type="compositionally biased region" description="Basic and acidic residues" evidence="1">
    <location>
        <begin position="382"/>
        <end position="401"/>
    </location>
</feature>
<keyword evidence="3" id="KW-1185">Reference proteome</keyword>
<dbReference type="Proteomes" id="UP001430356">
    <property type="component" value="Unassembled WGS sequence"/>
</dbReference>
<protein>
    <submittedName>
        <fullName evidence="2">Uncharacterized protein</fullName>
    </submittedName>
</protein>
<accession>A0AAW0EU26</accession>